<dbReference type="Pfam" id="PF06698">
    <property type="entry name" value="DUF1192"/>
    <property type="match status" value="1"/>
</dbReference>
<comment type="caution">
    <text evidence="1">The sequence shown here is derived from an EMBL/GenBank/DDBJ whole genome shotgun (WGS) entry which is preliminary data.</text>
</comment>
<sequence>MTSNDDDKPIFGNSPVNFDSMSITDLYEYIASLNEEIEKTRKIITKKEAAQKAASGFFKN</sequence>
<gene>
    <name evidence="1" type="ORF">GQE98_17405</name>
</gene>
<dbReference type="EMBL" id="WTUW01000009">
    <property type="protein sequence ID" value="MZR32420.1"/>
    <property type="molecule type" value="Genomic_DNA"/>
</dbReference>
<dbReference type="InterPro" id="IPR009579">
    <property type="entry name" value="DUF1192"/>
</dbReference>
<dbReference type="AlphaFoldDB" id="A0A6L8WDA7"/>
<dbReference type="RefSeq" id="WP_161317129.1">
    <property type="nucleotide sequence ID" value="NZ_WTUW01000009.1"/>
</dbReference>
<reference evidence="1 2" key="1">
    <citation type="submission" date="2019-12" db="EMBL/GenBank/DDBJ databases">
        <title>Snethiella sp. nov. sp. isolated from sea sand.</title>
        <authorList>
            <person name="Kim J."/>
            <person name="Jeong S.E."/>
            <person name="Jung H.S."/>
            <person name="Jeon C.O."/>
        </authorList>
    </citation>
    <scope>NUCLEOTIDE SEQUENCE [LARGE SCALE GENOMIC DNA]</scope>
    <source>
        <strain evidence="1 2">DP05</strain>
    </source>
</reference>
<protein>
    <submittedName>
        <fullName evidence="1">DUF1192 family protein</fullName>
    </submittedName>
</protein>
<name>A0A6L8WDA7_9PROT</name>
<proteinExistence type="predicted"/>
<organism evidence="1 2">
    <name type="scientific">Sneathiella litorea</name>
    <dbReference type="NCBI Taxonomy" id="2606216"/>
    <lineage>
        <taxon>Bacteria</taxon>
        <taxon>Pseudomonadati</taxon>
        <taxon>Pseudomonadota</taxon>
        <taxon>Alphaproteobacteria</taxon>
        <taxon>Sneathiellales</taxon>
        <taxon>Sneathiellaceae</taxon>
        <taxon>Sneathiella</taxon>
    </lineage>
</organism>
<dbReference type="Proteomes" id="UP000476030">
    <property type="component" value="Unassembled WGS sequence"/>
</dbReference>
<evidence type="ECO:0000313" key="2">
    <source>
        <dbReference type="Proteomes" id="UP000476030"/>
    </source>
</evidence>
<keyword evidence="2" id="KW-1185">Reference proteome</keyword>
<evidence type="ECO:0000313" key="1">
    <source>
        <dbReference type="EMBL" id="MZR32420.1"/>
    </source>
</evidence>
<accession>A0A6L8WDA7</accession>